<dbReference type="AlphaFoldDB" id="A0A8J4CTF5"/>
<dbReference type="Proteomes" id="UP000747110">
    <property type="component" value="Unassembled WGS sequence"/>
</dbReference>
<sequence length="186" mass="20375">MARHVMWRHVTLWGRPLLSTTIGWQPKPLSTQCGWGPTPPKLSPLPQRALRRSMTARVPVSSSPRTNAASASVSIAAICTAAPPPVEPTALRSSSGFKFWNSLRQLDAAGDDGGKRCASHTRTTWNSRNVLFLVNIMYLNTKHYSGQVYAGSLAQLDTEMQSFPLFANPPTPNPNPARTSRRVVRG</sequence>
<proteinExistence type="predicted"/>
<reference evidence="2" key="1">
    <citation type="journal article" date="2021" name="Proc. Natl. Acad. Sci. U.S.A.">
        <title>Three genomes in the algal genus Volvox reveal the fate of a haploid sex-determining region after a transition to homothallism.</title>
        <authorList>
            <person name="Yamamoto K."/>
            <person name="Hamaji T."/>
            <person name="Kawai-Toyooka H."/>
            <person name="Matsuzaki R."/>
            <person name="Takahashi F."/>
            <person name="Nishimura Y."/>
            <person name="Kawachi M."/>
            <person name="Noguchi H."/>
            <person name="Minakuchi Y."/>
            <person name="Umen J.G."/>
            <person name="Toyoda A."/>
            <person name="Nozaki H."/>
        </authorList>
    </citation>
    <scope>NUCLEOTIDE SEQUENCE</scope>
    <source>
        <strain evidence="3">NIES-3785</strain>
        <strain evidence="2">NIES-3786</strain>
    </source>
</reference>
<feature type="region of interest" description="Disordered" evidence="1">
    <location>
        <begin position="166"/>
        <end position="186"/>
    </location>
</feature>
<accession>A0A8J4CTF5</accession>
<dbReference type="Proteomes" id="UP000722791">
    <property type="component" value="Unassembled WGS sequence"/>
</dbReference>
<protein>
    <submittedName>
        <fullName evidence="2">Uncharacterized protein</fullName>
    </submittedName>
</protein>
<evidence type="ECO:0000313" key="2">
    <source>
        <dbReference type="EMBL" id="GIL89478.1"/>
    </source>
</evidence>
<evidence type="ECO:0000313" key="4">
    <source>
        <dbReference type="Proteomes" id="UP000747110"/>
    </source>
</evidence>
<gene>
    <name evidence="2" type="ORF">Vretifemale_17288</name>
    <name evidence="3" type="ORF">Vretimale_18901</name>
</gene>
<comment type="caution">
    <text evidence="2">The sequence shown here is derived from an EMBL/GenBank/DDBJ whole genome shotgun (WGS) entry which is preliminary data.</text>
</comment>
<evidence type="ECO:0000256" key="1">
    <source>
        <dbReference type="SAM" id="MobiDB-lite"/>
    </source>
</evidence>
<dbReference type="EMBL" id="BNCQ01000076">
    <property type="protein sequence ID" value="GIM16302.1"/>
    <property type="molecule type" value="Genomic_DNA"/>
</dbReference>
<organism evidence="2 4">
    <name type="scientific">Volvox reticuliferus</name>
    <dbReference type="NCBI Taxonomy" id="1737510"/>
    <lineage>
        <taxon>Eukaryota</taxon>
        <taxon>Viridiplantae</taxon>
        <taxon>Chlorophyta</taxon>
        <taxon>core chlorophytes</taxon>
        <taxon>Chlorophyceae</taxon>
        <taxon>CS clade</taxon>
        <taxon>Chlamydomonadales</taxon>
        <taxon>Volvocaceae</taxon>
        <taxon>Volvox</taxon>
    </lineage>
</organism>
<dbReference type="EMBL" id="BNCP01000050">
    <property type="protein sequence ID" value="GIL89478.1"/>
    <property type="molecule type" value="Genomic_DNA"/>
</dbReference>
<keyword evidence="4" id="KW-1185">Reference proteome</keyword>
<evidence type="ECO:0000313" key="3">
    <source>
        <dbReference type="EMBL" id="GIM16302.1"/>
    </source>
</evidence>
<name>A0A8J4CTF5_9CHLO</name>